<organism evidence="1 2">
    <name type="scientific">Orbilia oligospora</name>
    <name type="common">Nematode-trapping fungus</name>
    <name type="synonym">Arthrobotrys oligospora</name>
    <dbReference type="NCBI Taxonomy" id="2813651"/>
    <lineage>
        <taxon>Eukaryota</taxon>
        <taxon>Fungi</taxon>
        <taxon>Dikarya</taxon>
        <taxon>Ascomycota</taxon>
        <taxon>Pezizomycotina</taxon>
        <taxon>Orbiliomycetes</taxon>
        <taxon>Orbiliales</taxon>
        <taxon>Orbiliaceae</taxon>
        <taxon>Orbilia</taxon>
    </lineage>
</organism>
<reference evidence="1 2" key="1">
    <citation type="submission" date="2019-03" db="EMBL/GenBank/DDBJ databases">
        <title>Nematode-trapping fungi genome.</title>
        <authorList>
            <person name="Vidal-Diez De Ulzurrun G."/>
        </authorList>
    </citation>
    <scope>NUCLEOTIDE SEQUENCE [LARGE SCALE GENOMIC DNA]</scope>
    <source>
        <strain evidence="1 2">TWF154</strain>
    </source>
</reference>
<comment type="caution">
    <text evidence="1">The sequence shown here is derived from an EMBL/GenBank/DDBJ whole genome shotgun (WGS) entry which is preliminary data.</text>
</comment>
<gene>
    <name evidence="1" type="ORF">EYR41_011950</name>
</gene>
<evidence type="ECO:0000313" key="2">
    <source>
        <dbReference type="Proteomes" id="UP000297595"/>
    </source>
</evidence>
<protein>
    <submittedName>
        <fullName evidence="1">Uncharacterized protein</fullName>
    </submittedName>
</protein>
<proteinExistence type="predicted"/>
<dbReference type="EMBL" id="SOZJ01000009">
    <property type="protein sequence ID" value="TGJ62768.1"/>
    <property type="molecule type" value="Genomic_DNA"/>
</dbReference>
<dbReference type="AlphaFoldDB" id="A0A8H2DQJ0"/>
<sequence>MVPIHIVAPIHISLLSRNEESFVGGCSNTSLSSISAVRILLGGRQPDADAEMIFHHMDAQLPYADEK</sequence>
<accession>A0A8H2DQJ0</accession>
<name>A0A8H2DQJ0_ORBOL</name>
<evidence type="ECO:0000313" key="1">
    <source>
        <dbReference type="EMBL" id="TGJ62768.1"/>
    </source>
</evidence>
<dbReference type="Proteomes" id="UP000297595">
    <property type="component" value="Unassembled WGS sequence"/>
</dbReference>